<evidence type="ECO:0000256" key="1">
    <source>
        <dbReference type="ARBA" id="ARBA00022741"/>
    </source>
</evidence>
<dbReference type="InterPro" id="IPR050221">
    <property type="entry name" value="26S_Proteasome_ATPase"/>
</dbReference>
<keyword evidence="1" id="KW-0547">Nucleotide-binding</keyword>
<dbReference type="Pfam" id="PF00004">
    <property type="entry name" value="AAA"/>
    <property type="match status" value="1"/>
</dbReference>
<evidence type="ECO:0000313" key="5">
    <source>
        <dbReference type="Proteomes" id="UP001530315"/>
    </source>
</evidence>
<accession>A0ABD3QYD3</accession>
<dbReference type="InterPro" id="IPR027417">
    <property type="entry name" value="P-loop_NTPase"/>
</dbReference>
<dbReference type="AlphaFoldDB" id="A0ABD3QYD3"/>
<evidence type="ECO:0000256" key="2">
    <source>
        <dbReference type="ARBA" id="ARBA00022840"/>
    </source>
</evidence>
<proteinExistence type="predicted"/>
<dbReference type="EMBL" id="JALLAZ020000029">
    <property type="protein sequence ID" value="KAL3805518.1"/>
    <property type="molecule type" value="Genomic_DNA"/>
</dbReference>
<dbReference type="Gene3D" id="1.10.8.60">
    <property type="match status" value="1"/>
</dbReference>
<comment type="caution">
    <text evidence="4">The sequence shown here is derived from an EMBL/GenBank/DDBJ whole genome shotgun (WGS) entry which is preliminary data.</text>
</comment>
<gene>
    <name evidence="4" type="ORF">ACHAW5_011189</name>
</gene>
<keyword evidence="5" id="KW-1185">Reference proteome</keyword>
<organism evidence="4 5">
    <name type="scientific">Stephanodiscus triporus</name>
    <dbReference type="NCBI Taxonomy" id="2934178"/>
    <lineage>
        <taxon>Eukaryota</taxon>
        <taxon>Sar</taxon>
        <taxon>Stramenopiles</taxon>
        <taxon>Ochrophyta</taxon>
        <taxon>Bacillariophyta</taxon>
        <taxon>Coscinodiscophyceae</taxon>
        <taxon>Thalassiosirophycidae</taxon>
        <taxon>Stephanodiscales</taxon>
        <taxon>Stephanodiscaceae</taxon>
        <taxon>Stephanodiscus</taxon>
    </lineage>
</organism>
<dbReference type="Proteomes" id="UP001530315">
    <property type="component" value="Unassembled WGS sequence"/>
</dbReference>
<evidence type="ECO:0000259" key="3">
    <source>
        <dbReference type="Pfam" id="PF00004"/>
    </source>
</evidence>
<protein>
    <recommendedName>
        <fullName evidence="3">ATPase AAA-type core domain-containing protein</fullName>
    </recommendedName>
</protein>
<reference evidence="4 5" key="1">
    <citation type="submission" date="2024-10" db="EMBL/GenBank/DDBJ databases">
        <title>Updated reference genomes for cyclostephanoid diatoms.</title>
        <authorList>
            <person name="Roberts W.R."/>
            <person name="Alverson A.J."/>
        </authorList>
    </citation>
    <scope>NUCLEOTIDE SEQUENCE [LARGE SCALE GENOMIC DNA]</scope>
    <source>
        <strain evidence="4 5">AJA276-08</strain>
    </source>
</reference>
<feature type="domain" description="ATPase AAA-type core" evidence="3">
    <location>
        <begin position="20"/>
        <end position="51"/>
    </location>
</feature>
<dbReference type="SUPFAM" id="SSF52540">
    <property type="entry name" value="P-loop containing nucleoside triphosphate hydrolases"/>
    <property type="match status" value="1"/>
</dbReference>
<sequence>MASVGPIRREHSPDGGVPNDMIKVIAATNRPDVLDPALLQSGRLDQKIELPHPPEDVRMKILRIHSRKMKISGEVLKAVCVKAGMLALRGERSEIVHEDFIEAISEVAAKKKGSLDYFA</sequence>
<dbReference type="GO" id="GO:0005524">
    <property type="term" value="F:ATP binding"/>
    <property type="evidence" value="ECO:0007669"/>
    <property type="project" value="UniProtKB-KW"/>
</dbReference>
<dbReference type="InterPro" id="IPR003959">
    <property type="entry name" value="ATPase_AAA_core"/>
</dbReference>
<keyword evidence="2" id="KW-0067">ATP-binding</keyword>
<dbReference type="Gene3D" id="3.40.50.300">
    <property type="entry name" value="P-loop containing nucleotide triphosphate hydrolases"/>
    <property type="match status" value="1"/>
</dbReference>
<name>A0ABD3QYD3_9STRA</name>
<evidence type="ECO:0000313" key="4">
    <source>
        <dbReference type="EMBL" id="KAL3805518.1"/>
    </source>
</evidence>
<dbReference type="PANTHER" id="PTHR23073">
    <property type="entry name" value="26S PROTEASOME REGULATORY SUBUNIT"/>
    <property type="match status" value="1"/>
</dbReference>